<protein>
    <recommendedName>
        <fullName evidence="12">Trk system potassium uptake protein TrkG</fullName>
    </recommendedName>
</protein>
<dbReference type="STRING" id="389348.PNK_2321"/>
<evidence type="ECO:0000256" key="6">
    <source>
        <dbReference type="ARBA" id="ARBA00022989"/>
    </source>
</evidence>
<dbReference type="PANTHER" id="PTHR32024">
    <property type="entry name" value="TRK SYSTEM POTASSIUM UPTAKE PROTEIN TRKG-RELATED"/>
    <property type="match status" value="1"/>
</dbReference>
<evidence type="ECO:0000256" key="1">
    <source>
        <dbReference type="ARBA" id="ARBA00004651"/>
    </source>
</evidence>
<keyword evidence="6 9" id="KW-1133">Transmembrane helix</keyword>
<dbReference type="FunCoup" id="A0A0U5JHL4">
    <property type="interactions" value="147"/>
</dbReference>
<feature type="transmembrane region" description="Helical" evidence="9">
    <location>
        <begin position="392"/>
        <end position="412"/>
    </location>
</feature>
<evidence type="ECO:0000256" key="2">
    <source>
        <dbReference type="ARBA" id="ARBA00009137"/>
    </source>
</evidence>
<feature type="transmembrane region" description="Helical" evidence="9">
    <location>
        <begin position="294"/>
        <end position="314"/>
    </location>
</feature>
<dbReference type="Proteomes" id="UP000069902">
    <property type="component" value="Chromosome cPNK"/>
</dbReference>
<keyword evidence="3" id="KW-0813">Transport</keyword>
<evidence type="ECO:0008006" key="12">
    <source>
        <dbReference type="Google" id="ProtNLM"/>
    </source>
</evidence>
<comment type="subcellular location">
    <subcellularLocation>
        <location evidence="1">Cell membrane</location>
        <topology evidence="1">Multi-pass membrane protein</topology>
    </subcellularLocation>
</comment>
<evidence type="ECO:0000256" key="7">
    <source>
        <dbReference type="ARBA" id="ARBA00023065"/>
    </source>
</evidence>
<comment type="similarity">
    <text evidence="2">Belongs to the TrkH potassium transport family.</text>
</comment>
<keyword evidence="4" id="KW-1003">Cell membrane</keyword>
<evidence type="ECO:0000256" key="4">
    <source>
        <dbReference type="ARBA" id="ARBA00022475"/>
    </source>
</evidence>
<proteinExistence type="inferred from homology"/>
<keyword evidence="5 9" id="KW-0812">Transmembrane</keyword>
<dbReference type="KEGG" id="pnl:PNK_2321"/>
<evidence type="ECO:0000256" key="5">
    <source>
        <dbReference type="ARBA" id="ARBA00022692"/>
    </source>
</evidence>
<dbReference type="GO" id="GO:0005886">
    <property type="term" value="C:plasma membrane"/>
    <property type="evidence" value="ECO:0007669"/>
    <property type="project" value="UniProtKB-SubCell"/>
</dbReference>
<evidence type="ECO:0000313" key="10">
    <source>
        <dbReference type="EMBL" id="CUI17919.1"/>
    </source>
</evidence>
<gene>
    <name evidence="10" type="ORF">PNK_2321</name>
</gene>
<dbReference type="PANTHER" id="PTHR32024:SF2">
    <property type="entry name" value="TRK SYSTEM POTASSIUM UPTAKE PROTEIN TRKG-RELATED"/>
    <property type="match status" value="1"/>
</dbReference>
<sequence length="547" mass="61017">MFYREILRILSSYLFLYAAILSVPFALAAYYQFVADPVRHPQPASTLAFAYTIAICLGLAFFFKQGMRQAKAALYRRESLATAVIIWFLTPAIGCLPFVFSGTLQRIDQAYFEAASGFTTTGATVLEAKKYDPETGKEIPIRRTYCGMQQTTYEFYGTVAPVTNALGKQFEGIEAVSHALLFWRSLMQWLGGMGILVLFVAFLPELGVKGKFLFQTESPGPIKEALTPRITETALQLWQIYVGLTIAEIILLLATNRQMPLFDAVTITLATVSTGGFSVHNQSLGYYQNFNTEWIVLVFMILGSINFSFYYYIIKGKIYRLFEPEFALYMALLLVLGGFIAWNLIGVERISLTGESEGMYSWKEALHMGFFQLISAQTSTGFFLADYDHWPAIVQAIILIAMYLGGMAGSTAGGIKIVRFYMLFQIILSKVESIFRPKTIRIIRLGQREIDQSAAVSVLCFFILVMVFSVLATLCYVADQIDPETALGLTACMINNTGGAFRAAGPMSTMAFLSPFSTLLSSFVMILGRLEFYAVLVLLVPAFWKDH</sequence>
<feature type="transmembrane region" description="Helical" evidence="9">
    <location>
        <begin position="45"/>
        <end position="63"/>
    </location>
</feature>
<feature type="transmembrane region" description="Helical" evidence="9">
    <location>
        <begin position="456"/>
        <end position="479"/>
    </location>
</feature>
<dbReference type="AlphaFoldDB" id="A0A0U5JHL4"/>
<dbReference type="InParanoid" id="A0A0U5JHL4"/>
<feature type="transmembrane region" description="Helical" evidence="9">
    <location>
        <begin position="326"/>
        <end position="345"/>
    </location>
</feature>
<feature type="transmembrane region" description="Helical" evidence="9">
    <location>
        <begin position="84"/>
        <end position="104"/>
    </location>
</feature>
<feature type="transmembrane region" description="Helical" evidence="9">
    <location>
        <begin position="12"/>
        <end position="33"/>
    </location>
</feature>
<feature type="transmembrane region" description="Helical" evidence="9">
    <location>
        <begin position="519"/>
        <end position="544"/>
    </location>
</feature>
<keyword evidence="7" id="KW-0406">Ion transport</keyword>
<dbReference type="GO" id="GO:0030001">
    <property type="term" value="P:metal ion transport"/>
    <property type="evidence" value="ECO:0007669"/>
    <property type="project" value="UniProtKB-ARBA"/>
</dbReference>
<dbReference type="Pfam" id="PF02386">
    <property type="entry name" value="TrkH"/>
    <property type="match status" value="1"/>
</dbReference>
<dbReference type="RefSeq" id="WP_059062153.1">
    <property type="nucleotide sequence ID" value="NZ_LN879502.1"/>
</dbReference>
<dbReference type="PATRIC" id="fig|389348.3.peg.2605"/>
<evidence type="ECO:0000256" key="3">
    <source>
        <dbReference type="ARBA" id="ARBA00022448"/>
    </source>
</evidence>
<evidence type="ECO:0000256" key="8">
    <source>
        <dbReference type="ARBA" id="ARBA00023136"/>
    </source>
</evidence>
<feature type="transmembrane region" description="Helical" evidence="9">
    <location>
        <begin position="186"/>
        <end position="204"/>
    </location>
</feature>
<name>A0A0U5JHL4_9BACT</name>
<dbReference type="InterPro" id="IPR003445">
    <property type="entry name" value="Cat_transpt"/>
</dbReference>
<evidence type="ECO:0000256" key="9">
    <source>
        <dbReference type="SAM" id="Phobius"/>
    </source>
</evidence>
<dbReference type="GO" id="GO:0008324">
    <property type="term" value="F:monoatomic cation transmembrane transporter activity"/>
    <property type="evidence" value="ECO:0007669"/>
    <property type="project" value="InterPro"/>
</dbReference>
<reference evidence="11" key="1">
    <citation type="submission" date="2015-09" db="EMBL/GenBank/DDBJ databases">
        <authorList>
            <person name="Bertelli C."/>
        </authorList>
    </citation>
    <scope>NUCLEOTIDE SEQUENCE [LARGE SCALE GENOMIC DNA]</scope>
    <source>
        <strain evidence="11">KNic</strain>
    </source>
</reference>
<feature type="transmembrane region" description="Helical" evidence="9">
    <location>
        <begin position="236"/>
        <end position="254"/>
    </location>
</feature>
<keyword evidence="11" id="KW-1185">Reference proteome</keyword>
<keyword evidence="8 9" id="KW-0472">Membrane</keyword>
<dbReference type="EMBL" id="LN879502">
    <property type="protein sequence ID" value="CUI17919.1"/>
    <property type="molecule type" value="Genomic_DNA"/>
</dbReference>
<accession>A0A0U5JHL4</accession>
<organism evidence="10 11">
    <name type="scientific">Candidatus Protochlamydia naegleriophila</name>
    <dbReference type="NCBI Taxonomy" id="389348"/>
    <lineage>
        <taxon>Bacteria</taxon>
        <taxon>Pseudomonadati</taxon>
        <taxon>Chlamydiota</taxon>
        <taxon>Chlamydiia</taxon>
        <taxon>Parachlamydiales</taxon>
        <taxon>Parachlamydiaceae</taxon>
        <taxon>Candidatus Protochlamydia</taxon>
    </lineage>
</organism>
<evidence type="ECO:0000313" key="11">
    <source>
        <dbReference type="Proteomes" id="UP000069902"/>
    </source>
</evidence>